<protein>
    <submittedName>
        <fullName evidence="1">Uncharacterized protein</fullName>
    </submittedName>
</protein>
<proteinExistence type="predicted"/>
<organism evidence="1 2">
    <name type="scientific">Schizopora paradoxa</name>
    <dbReference type="NCBI Taxonomy" id="27342"/>
    <lineage>
        <taxon>Eukaryota</taxon>
        <taxon>Fungi</taxon>
        <taxon>Dikarya</taxon>
        <taxon>Basidiomycota</taxon>
        <taxon>Agaricomycotina</taxon>
        <taxon>Agaricomycetes</taxon>
        <taxon>Hymenochaetales</taxon>
        <taxon>Schizoporaceae</taxon>
        <taxon>Schizopora</taxon>
    </lineage>
</organism>
<dbReference type="InParanoid" id="A0A0H2RX83"/>
<evidence type="ECO:0000313" key="1">
    <source>
        <dbReference type="EMBL" id="KLO16242.1"/>
    </source>
</evidence>
<gene>
    <name evidence="1" type="ORF">SCHPADRAFT_901643</name>
</gene>
<dbReference type="EMBL" id="KQ085918">
    <property type="protein sequence ID" value="KLO16242.1"/>
    <property type="molecule type" value="Genomic_DNA"/>
</dbReference>
<accession>A0A0H2RX83</accession>
<keyword evidence="2" id="KW-1185">Reference proteome</keyword>
<reference evidence="1 2" key="1">
    <citation type="submission" date="2015-04" db="EMBL/GenBank/DDBJ databases">
        <title>Complete genome sequence of Schizopora paradoxa KUC8140, a cosmopolitan wood degrader in East Asia.</title>
        <authorList>
            <consortium name="DOE Joint Genome Institute"/>
            <person name="Min B."/>
            <person name="Park H."/>
            <person name="Jang Y."/>
            <person name="Kim J.-J."/>
            <person name="Kim K.H."/>
            <person name="Pangilinan J."/>
            <person name="Lipzen A."/>
            <person name="Riley R."/>
            <person name="Grigoriev I.V."/>
            <person name="Spatafora J.W."/>
            <person name="Choi I.-G."/>
        </authorList>
    </citation>
    <scope>NUCLEOTIDE SEQUENCE [LARGE SCALE GENOMIC DNA]</scope>
    <source>
        <strain evidence="1 2">KUC8140</strain>
    </source>
</reference>
<name>A0A0H2RX83_9AGAM</name>
<dbReference type="AlphaFoldDB" id="A0A0H2RX83"/>
<evidence type="ECO:0000313" key="2">
    <source>
        <dbReference type="Proteomes" id="UP000053477"/>
    </source>
</evidence>
<sequence length="121" mass="13930">MPGARFSVKDLTRCWSIFLALAHRTTCRFSSRSLQSMKSNRTMKHTYFLPRSCLLLHQFWRLRTKRLGNSSFVMPIEAGPELAPMGARRGPKPTVGQKTTSTSFLSFNRGYGHRLRTVDFF</sequence>
<dbReference type="Proteomes" id="UP000053477">
    <property type="component" value="Unassembled WGS sequence"/>
</dbReference>